<evidence type="ECO:0000313" key="2">
    <source>
        <dbReference type="Proteomes" id="UP000195569"/>
    </source>
</evidence>
<gene>
    <name evidence="1" type="ORF">BN2476_320026</name>
</gene>
<dbReference type="EMBL" id="CYGY02000032">
    <property type="protein sequence ID" value="SIT42273.1"/>
    <property type="molecule type" value="Genomic_DNA"/>
</dbReference>
<dbReference type="AlphaFoldDB" id="A0A1N7S4D9"/>
<organism evidence="1 2">
    <name type="scientific">Paraburkholderia piptadeniae</name>
    <dbReference type="NCBI Taxonomy" id="1701573"/>
    <lineage>
        <taxon>Bacteria</taxon>
        <taxon>Pseudomonadati</taxon>
        <taxon>Pseudomonadota</taxon>
        <taxon>Betaproteobacteria</taxon>
        <taxon>Burkholderiales</taxon>
        <taxon>Burkholderiaceae</taxon>
        <taxon>Paraburkholderia</taxon>
    </lineage>
</organism>
<dbReference type="Proteomes" id="UP000195569">
    <property type="component" value="Unassembled WGS sequence"/>
</dbReference>
<accession>A0A1N7S4D9</accession>
<proteinExistence type="predicted"/>
<protein>
    <submittedName>
        <fullName evidence="1">Uncharacterized protein</fullName>
    </submittedName>
</protein>
<keyword evidence="2" id="KW-1185">Reference proteome</keyword>
<name>A0A1N7S4D9_9BURK</name>
<comment type="caution">
    <text evidence="1">The sequence shown here is derived from an EMBL/GenBank/DDBJ whole genome shotgun (WGS) entry which is preliminary data.</text>
</comment>
<sequence length="79" mass="8735">MRATRAARLRSQTAPGTKRFRCASTRRYPWISVKIPTASKLTFLYNLARVLKPDCNGTETPPQTGFSAIQGGVTTAKTY</sequence>
<reference evidence="1" key="1">
    <citation type="submission" date="2016-12" db="EMBL/GenBank/DDBJ databases">
        <authorList>
            <person name="Moulin L."/>
        </authorList>
    </citation>
    <scope>NUCLEOTIDE SEQUENCE [LARGE SCALE GENOMIC DNA]</scope>
    <source>
        <strain evidence="1">STM 7183</strain>
    </source>
</reference>
<evidence type="ECO:0000313" key="1">
    <source>
        <dbReference type="EMBL" id="SIT42273.1"/>
    </source>
</evidence>